<comment type="caution">
    <text evidence="1">The sequence shown here is derived from an EMBL/GenBank/DDBJ whole genome shotgun (WGS) entry which is preliminary data.</text>
</comment>
<dbReference type="Proteomes" id="UP000798662">
    <property type="component" value="Chromosome 2"/>
</dbReference>
<reference evidence="1" key="1">
    <citation type="submission" date="2019-11" db="EMBL/GenBank/DDBJ databases">
        <title>Nori genome reveals adaptations in red seaweeds to the harsh intertidal environment.</title>
        <authorList>
            <person name="Wang D."/>
            <person name="Mao Y."/>
        </authorList>
    </citation>
    <scope>NUCLEOTIDE SEQUENCE</scope>
    <source>
        <tissue evidence="1">Gametophyte</tissue>
    </source>
</reference>
<organism evidence="1 2">
    <name type="scientific">Pyropia yezoensis</name>
    <name type="common">Susabi-nori</name>
    <name type="synonym">Porphyra yezoensis</name>
    <dbReference type="NCBI Taxonomy" id="2788"/>
    <lineage>
        <taxon>Eukaryota</taxon>
        <taxon>Rhodophyta</taxon>
        <taxon>Bangiophyceae</taxon>
        <taxon>Bangiales</taxon>
        <taxon>Bangiaceae</taxon>
        <taxon>Pyropia</taxon>
    </lineage>
</organism>
<proteinExistence type="predicted"/>
<keyword evidence="2" id="KW-1185">Reference proteome</keyword>
<dbReference type="EMBL" id="CM020619">
    <property type="protein sequence ID" value="KAK1865023.1"/>
    <property type="molecule type" value="Genomic_DNA"/>
</dbReference>
<gene>
    <name evidence="1" type="ORF">I4F81_007559</name>
</gene>
<protein>
    <submittedName>
        <fullName evidence="1">Uncharacterized protein</fullName>
    </submittedName>
</protein>
<accession>A0ACC3C5G0</accession>
<evidence type="ECO:0000313" key="2">
    <source>
        <dbReference type="Proteomes" id="UP000798662"/>
    </source>
</evidence>
<name>A0ACC3C5G0_PYRYE</name>
<evidence type="ECO:0000313" key="1">
    <source>
        <dbReference type="EMBL" id="KAK1865023.1"/>
    </source>
</evidence>
<sequence>MPSPAPRSDPLHPSPARDGAAGGDGGNEPQRTLPRGEADAGSAASPAVKKVRWTEQATRQLLEQLSTSSSTYHLLKAKNKNKQLGKEYVRFAEALNRAHKPAVLFTGPKVGAKIKSLGSLWRSVHEAVAKLRNRGAATDDVEDKKGTHMTFFIRC</sequence>